<proteinExistence type="predicted"/>
<name>A0A936NGE2_9ACTN</name>
<protein>
    <recommendedName>
        <fullName evidence="3">PIN domain-containing protein</fullName>
    </recommendedName>
</protein>
<accession>A0A936NGE2</accession>
<gene>
    <name evidence="1" type="ORF">IPN02_16865</name>
</gene>
<dbReference type="InterPro" id="IPR029060">
    <property type="entry name" value="PIN-like_dom_sf"/>
</dbReference>
<reference evidence="1 2" key="1">
    <citation type="submission" date="2020-10" db="EMBL/GenBank/DDBJ databases">
        <title>Connecting structure to function with the recovery of over 1000 high-quality activated sludge metagenome-assembled genomes encoding full-length rRNA genes using long-read sequencing.</title>
        <authorList>
            <person name="Singleton C.M."/>
            <person name="Petriglieri F."/>
            <person name="Kristensen J.M."/>
            <person name="Kirkegaard R.H."/>
            <person name="Michaelsen T.Y."/>
            <person name="Andersen M.H."/>
            <person name="Karst S.M."/>
            <person name="Dueholm M.S."/>
            <person name="Nielsen P.H."/>
            <person name="Albertsen M."/>
        </authorList>
    </citation>
    <scope>NUCLEOTIDE SEQUENCE [LARGE SCALE GENOMIC DNA]</scope>
    <source>
        <strain evidence="1">Lyne_18-Q3-R50-59_MAXAC.006</strain>
    </source>
</reference>
<dbReference type="EMBL" id="JADJZA010000009">
    <property type="protein sequence ID" value="MBK9298459.1"/>
    <property type="molecule type" value="Genomic_DNA"/>
</dbReference>
<dbReference type="SUPFAM" id="SSF88723">
    <property type="entry name" value="PIN domain-like"/>
    <property type="match status" value="1"/>
</dbReference>
<organism evidence="1 2">
    <name type="scientific">Candidatus Neomicrothrix subdominans</name>
    <dbReference type="NCBI Taxonomy" id="2954438"/>
    <lineage>
        <taxon>Bacteria</taxon>
        <taxon>Bacillati</taxon>
        <taxon>Actinomycetota</taxon>
        <taxon>Acidimicrobiia</taxon>
        <taxon>Acidimicrobiales</taxon>
        <taxon>Microthrixaceae</taxon>
        <taxon>Candidatus Neomicrothrix</taxon>
    </lineage>
</organism>
<dbReference type="Proteomes" id="UP000727993">
    <property type="component" value="Unassembled WGS sequence"/>
</dbReference>
<evidence type="ECO:0000313" key="2">
    <source>
        <dbReference type="Proteomes" id="UP000727993"/>
    </source>
</evidence>
<evidence type="ECO:0008006" key="3">
    <source>
        <dbReference type="Google" id="ProtNLM"/>
    </source>
</evidence>
<evidence type="ECO:0000313" key="1">
    <source>
        <dbReference type="EMBL" id="MBK9298459.1"/>
    </source>
</evidence>
<dbReference type="AlphaFoldDB" id="A0A936NGE2"/>
<comment type="caution">
    <text evidence="1">The sequence shown here is derived from an EMBL/GenBank/DDBJ whole genome shotgun (WGS) entry which is preliminary data.</text>
</comment>
<sequence length="117" mass="12943">MIIDAGPLIVDGERVNSRLWALIKRATERGDDLHTTHPVLAQVWRDPTRQANLARALRSFDIHPLDESRSVGRRLAATGTSDVVDAHLAVVAEQLGTFILTGDPDDMTALNARFELY</sequence>